<dbReference type="SUPFAM" id="SSF51735">
    <property type="entry name" value="NAD(P)-binding Rossmann-fold domains"/>
    <property type="match status" value="1"/>
</dbReference>
<evidence type="ECO:0000256" key="14">
    <source>
        <dbReference type="ARBA" id="ARBA00041063"/>
    </source>
</evidence>
<keyword evidence="3" id="KW-0444">Lipid biosynthesis</keyword>
<dbReference type="Gene3D" id="3.40.50.720">
    <property type="entry name" value="NAD(P)-binding Rossmann-like Domain"/>
    <property type="match status" value="1"/>
</dbReference>
<proteinExistence type="predicted"/>
<evidence type="ECO:0000256" key="7">
    <source>
        <dbReference type="ARBA" id="ARBA00023002"/>
    </source>
</evidence>
<comment type="catalytic activity">
    <reaction evidence="20">
        <text>(2E)-octenoyl-CoA + NADPH + H(+) = octanoyl-CoA + NADP(+)</text>
        <dbReference type="Rhea" id="RHEA:44952"/>
        <dbReference type="ChEBI" id="CHEBI:15378"/>
        <dbReference type="ChEBI" id="CHEBI:57386"/>
        <dbReference type="ChEBI" id="CHEBI:57783"/>
        <dbReference type="ChEBI" id="CHEBI:58349"/>
        <dbReference type="ChEBI" id="CHEBI:62242"/>
    </reaction>
    <physiologicalReaction direction="left-to-right" evidence="20">
        <dbReference type="Rhea" id="RHEA:44953"/>
    </physiologicalReaction>
</comment>
<sequence length="59" mass="6170">MNEGIRDMFETYLASLPAGRGGDAEEVANVIRLLVSPQASYVNGATLTVDGGKDAVVVM</sequence>
<evidence type="ECO:0000256" key="10">
    <source>
        <dbReference type="ARBA" id="ARBA00023160"/>
    </source>
</evidence>
<evidence type="ECO:0000256" key="5">
    <source>
        <dbReference type="ARBA" id="ARBA00022832"/>
    </source>
</evidence>
<keyword evidence="8" id="KW-0443">Lipid metabolism</keyword>
<dbReference type="PANTHER" id="PTHR24317">
    <property type="entry name" value="PEROXISOMAL TRANS-2-ENOYL-COA REDUCTASE"/>
    <property type="match status" value="1"/>
</dbReference>
<evidence type="ECO:0000256" key="8">
    <source>
        <dbReference type="ARBA" id="ARBA00023098"/>
    </source>
</evidence>
<evidence type="ECO:0000313" key="21">
    <source>
        <dbReference type="EMBL" id="MCI3270719.1"/>
    </source>
</evidence>
<dbReference type="EMBL" id="JALDAY010000002">
    <property type="protein sequence ID" value="MCI3270719.1"/>
    <property type="molecule type" value="Genomic_DNA"/>
</dbReference>
<evidence type="ECO:0000256" key="15">
    <source>
        <dbReference type="ARBA" id="ARBA00047570"/>
    </source>
</evidence>
<evidence type="ECO:0000256" key="4">
    <source>
        <dbReference type="ARBA" id="ARBA00022553"/>
    </source>
</evidence>
<dbReference type="EC" id="1.3.1.38" evidence="13"/>
<comment type="subunit">
    <text evidence="12">Interacts with PEX5, probably required to target it into peroxisomes.</text>
</comment>
<evidence type="ECO:0000256" key="18">
    <source>
        <dbReference type="ARBA" id="ARBA00049251"/>
    </source>
</evidence>
<evidence type="ECO:0000256" key="3">
    <source>
        <dbReference type="ARBA" id="ARBA00022516"/>
    </source>
</evidence>
<keyword evidence="10" id="KW-0275">Fatty acid biosynthesis</keyword>
<comment type="catalytic activity">
    <reaction evidence="18">
        <text>a (2E)-enoyl-CoA + NADPH + H(+) = a 2,3-saturated acyl-CoA + NADP(+)</text>
        <dbReference type="Rhea" id="RHEA:33763"/>
        <dbReference type="ChEBI" id="CHEBI:15378"/>
        <dbReference type="ChEBI" id="CHEBI:57783"/>
        <dbReference type="ChEBI" id="CHEBI:58349"/>
        <dbReference type="ChEBI" id="CHEBI:58856"/>
        <dbReference type="ChEBI" id="CHEBI:65111"/>
        <dbReference type="EC" id="1.3.1.38"/>
    </reaction>
    <physiologicalReaction direction="left-to-right" evidence="18">
        <dbReference type="Rhea" id="RHEA:33764"/>
    </physiologicalReaction>
</comment>
<keyword evidence="22" id="KW-1185">Reference proteome</keyword>
<dbReference type="InterPro" id="IPR052388">
    <property type="entry name" value="Peroxisomal_t2-enoyl-CoA_red"/>
</dbReference>
<evidence type="ECO:0000256" key="9">
    <source>
        <dbReference type="ARBA" id="ARBA00023140"/>
    </source>
</evidence>
<comment type="subcellular location">
    <subcellularLocation>
        <location evidence="1">Peroxisome</location>
    </subcellularLocation>
</comment>
<comment type="catalytic activity">
    <reaction evidence="16">
        <text>(2E)-tetradecenoyl-CoA + NADPH + H(+) = tetradecanoyl-CoA + NADP(+)</text>
        <dbReference type="Rhea" id="RHEA:44968"/>
        <dbReference type="ChEBI" id="CHEBI:15378"/>
        <dbReference type="ChEBI" id="CHEBI:57385"/>
        <dbReference type="ChEBI" id="CHEBI:57783"/>
        <dbReference type="ChEBI" id="CHEBI:58349"/>
        <dbReference type="ChEBI" id="CHEBI:61405"/>
    </reaction>
    <physiologicalReaction direction="left-to-right" evidence="16">
        <dbReference type="Rhea" id="RHEA:44969"/>
    </physiologicalReaction>
</comment>
<reference evidence="21" key="1">
    <citation type="submission" date="2022-03" db="EMBL/GenBank/DDBJ databases">
        <title>Streptomyces 7R015 and 7R016 isolated from Barleria lupulina in Thailand.</title>
        <authorList>
            <person name="Kanchanasin P."/>
            <person name="Phongsopitanun W."/>
            <person name="Tanasupawat S."/>
        </authorList>
    </citation>
    <scope>NUCLEOTIDE SEQUENCE</scope>
    <source>
        <strain evidence="21">7R015</strain>
    </source>
</reference>
<dbReference type="InterPro" id="IPR036291">
    <property type="entry name" value="NAD(P)-bd_dom_sf"/>
</dbReference>
<dbReference type="Pfam" id="PF13561">
    <property type="entry name" value="adh_short_C2"/>
    <property type="match status" value="1"/>
</dbReference>
<comment type="catalytic activity">
    <reaction evidence="19">
        <text>(2E)-decenoyl-CoA + NADPH + H(+) = decanoyl-CoA + NADP(+)</text>
        <dbReference type="Rhea" id="RHEA:44960"/>
        <dbReference type="ChEBI" id="CHEBI:15378"/>
        <dbReference type="ChEBI" id="CHEBI:57783"/>
        <dbReference type="ChEBI" id="CHEBI:58349"/>
        <dbReference type="ChEBI" id="CHEBI:61406"/>
        <dbReference type="ChEBI" id="CHEBI:61430"/>
    </reaction>
    <physiologicalReaction direction="left-to-right" evidence="19">
        <dbReference type="Rhea" id="RHEA:44961"/>
    </physiologicalReaction>
</comment>
<evidence type="ECO:0000256" key="16">
    <source>
        <dbReference type="ARBA" id="ARBA00048686"/>
    </source>
</evidence>
<evidence type="ECO:0000256" key="6">
    <source>
        <dbReference type="ARBA" id="ARBA00022857"/>
    </source>
</evidence>
<evidence type="ECO:0000256" key="20">
    <source>
        <dbReference type="ARBA" id="ARBA00049559"/>
    </source>
</evidence>
<evidence type="ECO:0000313" key="22">
    <source>
        <dbReference type="Proteomes" id="UP001165269"/>
    </source>
</evidence>
<comment type="function">
    <text evidence="11">Participates in chain elongation of fatty acids. Catalyzes the reduction of trans-2-enoyl-CoAs of varying chain lengths from 6:1 to 16:1, having maximum activity with 10:1 CoA. Has no 2,4-dienoyl-CoA reductase activity.</text>
</comment>
<dbReference type="PANTHER" id="PTHR24317:SF7">
    <property type="entry name" value="PEROXISOMAL TRANS-2-ENOYL-COA REDUCTASE"/>
    <property type="match status" value="1"/>
</dbReference>
<name>A0ABS9Y123_9ACTN</name>
<evidence type="ECO:0000256" key="17">
    <source>
        <dbReference type="ARBA" id="ARBA00049108"/>
    </source>
</evidence>
<keyword evidence="5" id="KW-0276">Fatty acid metabolism</keyword>
<keyword evidence="7" id="KW-0560">Oxidoreductase</keyword>
<comment type="catalytic activity">
    <reaction evidence="15">
        <text>(2E)-dodecenoyl-CoA + NADPH + H(+) = dodecanoyl-CoA + NADP(+)</text>
        <dbReference type="Rhea" id="RHEA:44964"/>
        <dbReference type="ChEBI" id="CHEBI:15378"/>
        <dbReference type="ChEBI" id="CHEBI:57330"/>
        <dbReference type="ChEBI" id="CHEBI:57375"/>
        <dbReference type="ChEBI" id="CHEBI:57783"/>
        <dbReference type="ChEBI" id="CHEBI:58349"/>
    </reaction>
    <physiologicalReaction direction="left-to-right" evidence="15">
        <dbReference type="Rhea" id="RHEA:44965"/>
    </physiologicalReaction>
</comment>
<keyword evidence="9" id="KW-0576">Peroxisome</keyword>
<comment type="pathway">
    <text evidence="2">Lipid metabolism.</text>
</comment>
<evidence type="ECO:0000256" key="13">
    <source>
        <dbReference type="ARBA" id="ARBA00038849"/>
    </source>
</evidence>
<evidence type="ECO:0000256" key="11">
    <source>
        <dbReference type="ARBA" id="ARBA00037124"/>
    </source>
</evidence>
<evidence type="ECO:0000256" key="19">
    <source>
        <dbReference type="ARBA" id="ARBA00049386"/>
    </source>
</evidence>
<gene>
    <name evidence="21" type="ORF">MQP27_06280</name>
</gene>
<evidence type="ECO:0000256" key="12">
    <source>
        <dbReference type="ARBA" id="ARBA00038622"/>
    </source>
</evidence>
<evidence type="ECO:0000256" key="2">
    <source>
        <dbReference type="ARBA" id="ARBA00005189"/>
    </source>
</evidence>
<organism evidence="21 22">
    <name type="scientific">Streptomyces cylindrosporus</name>
    <dbReference type="NCBI Taxonomy" id="2927583"/>
    <lineage>
        <taxon>Bacteria</taxon>
        <taxon>Bacillati</taxon>
        <taxon>Actinomycetota</taxon>
        <taxon>Actinomycetes</taxon>
        <taxon>Kitasatosporales</taxon>
        <taxon>Streptomycetaceae</taxon>
        <taxon>Streptomyces</taxon>
    </lineage>
</organism>
<accession>A0ABS9Y123</accession>
<comment type="catalytic activity">
    <reaction evidence="17">
        <text>(2E)-hexenoyl-CoA + NADPH + H(+) = hexanoyl-CoA + NADP(+)</text>
        <dbReference type="Rhea" id="RHEA:44956"/>
        <dbReference type="ChEBI" id="CHEBI:15378"/>
        <dbReference type="ChEBI" id="CHEBI:57783"/>
        <dbReference type="ChEBI" id="CHEBI:58349"/>
        <dbReference type="ChEBI" id="CHEBI:62077"/>
        <dbReference type="ChEBI" id="CHEBI:62620"/>
    </reaction>
    <physiologicalReaction direction="left-to-right" evidence="17">
        <dbReference type="Rhea" id="RHEA:44957"/>
    </physiologicalReaction>
</comment>
<dbReference type="Proteomes" id="UP001165269">
    <property type="component" value="Unassembled WGS sequence"/>
</dbReference>
<comment type="caution">
    <text evidence="21">The sequence shown here is derived from an EMBL/GenBank/DDBJ whole genome shotgun (WGS) entry which is preliminary data.</text>
</comment>
<keyword evidence="6" id="KW-0521">NADP</keyword>
<protein>
    <recommendedName>
        <fullName evidence="14">Peroxisomal trans-2-enoyl-CoA reductase</fullName>
        <ecNumber evidence="13">1.3.1.38</ecNumber>
    </recommendedName>
</protein>
<evidence type="ECO:0000256" key="1">
    <source>
        <dbReference type="ARBA" id="ARBA00004275"/>
    </source>
</evidence>
<dbReference type="InterPro" id="IPR002347">
    <property type="entry name" value="SDR_fam"/>
</dbReference>
<keyword evidence="4" id="KW-0597">Phosphoprotein</keyword>